<dbReference type="AlphaFoldDB" id="A0A3M6TU13"/>
<organism evidence="2 3">
    <name type="scientific">Pocillopora damicornis</name>
    <name type="common">Cauliflower coral</name>
    <name type="synonym">Millepora damicornis</name>
    <dbReference type="NCBI Taxonomy" id="46731"/>
    <lineage>
        <taxon>Eukaryota</taxon>
        <taxon>Metazoa</taxon>
        <taxon>Cnidaria</taxon>
        <taxon>Anthozoa</taxon>
        <taxon>Hexacorallia</taxon>
        <taxon>Scleractinia</taxon>
        <taxon>Astrocoeniina</taxon>
        <taxon>Pocilloporidae</taxon>
        <taxon>Pocillopora</taxon>
    </lineage>
</organism>
<protein>
    <submittedName>
        <fullName evidence="2">Uncharacterized protein</fullName>
    </submittedName>
</protein>
<proteinExistence type="predicted"/>
<dbReference type="Proteomes" id="UP000275408">
    <property type="component" value="Unassembled WGS sequence"/>
</dbReference>
<evidence type="ECO:0000313" key="2">
    <source>
        <dbReference type="EMBL" id="RMX44846.1"/>
    </source>
</evidence>
<feature type="region of interest" description="Disordered" evidence="1">
    <location>
        <begin position="1"/>
        <end position="32"/>
    </location>
</feature>
<evidence type="ECO:0000313" key="3">
    <source>
        <dbReference type="Proteomes" id="UP000275408"/>
    </source>
</evidence>
<accession>A0A3M6TU13</accession>
<reference evidence="2 3" key="1">
    <citation type="journal article" date="2018" name="Sci. Rep.">
        <title>Comparative analysis of the Pocillopora damicornis genome highlights role of immune system in coral evolution.</title>
        <authorList>
            <person name="Cunning R."/>
            <person name="Bay R.A."/>
            <person name="Gillette P."/>
            <person name="Baker A.C."/>
            <person name="Traylor-Knowles N."/>
        </authorList>
    </citation>
    <scope>NUCLEOTIDE SEQUENCE [LARGE SCALE GENOMIC DNA]</scope>
    <source>
        <strain evidence="2">RSMAS</strain>
        <tissue evidence="2">Whole animal</tissue>
    </source>
</reference>
<dbReference type="EMBL" id="RCHS01002947">
    <property type="protein sequence ID" value="RMX44846.1"/>
    <property type="molecule type" value="Genomic_DNA"/>
</dbReference>
<comment type="caution">
    <text evidence="2">The sequence shown here is derived from an EMBL/GenBank/DDBJ whole genome shotgun (WGS) entry which is preliminary data.</text>
</comment>
<sequence length="72" mass="8375">MSDLSEDENGERHLTRYLVEKSPVGRSRQSQVKKALDDVYIRSLRPEARVNLVTRRAHARPSTRYQPIRGLD</sequence>
<name>A0A3M6TU13_POCDA</name>
<gene>
    <name evidence="2" type="ORF">pdam_00009281</name>
</gene>
<keyword evidence="3" id="KW-1185">Reference proteome</keyword>
<evidence type="ECO:0000256" key="1">
    <source>
        <dbReference type="SAM" id="MobiDB-lite"/>
    </source>
</evidence>